<accession>A0ABQ8SVM7</accession>
<proteinExistence type="predicted"/>
<dbReference type="PANTHER" id="PTHR47326:SF1">
    <property type="entry name" value="HTH PSQ-TYPE DOMAIN-CONTAINING PROTEIN"/>
    <property type="match status" value="1"/>
</dbReference>
<name>A0ABQ8SVM7_PERAM</name>
<keyword evidence="2" id="KW-1185">Reference proteome</keyword>
<sequence>MDFPSFGQGRYRAFISHLEKIFGKNPTKTSEKTQAGNQPKWESNPHLIAAPDQQAKVLSPELLSWEKSQEYEQRPLHSEKVTVWAAVSSQGIIGLYFIHDEPGNRINVNANVYRQQVIEHFQGDLITFCELNNVGLGQQVFQQDGATTHTGHGNLTLLQELFPGRLISRGSDFPYPARSPDLSLCDAFLWGILNPSHAL</sequence>
<gene>
    <name evidence="1" type="ORF">ANN_17837</name>
</gene>
<dbReference type="Proteomes" id="UP001148838">
    <property type="component" value="Unassembled WGS sequence"/>
</dbReference>
<dbReference type="InterPro" id="IPR036397">
    <property type="entry name" value="RNaseH_sf"/>
</dbReference>
<evidence type="ECO:0000313" key="1">
    <source>
        <dbReference type="EMBL" id="KAJ4437692.1"/>
    </source>
</evidence>
<comment type="caution">
    <text evidence="1">The sequence shown here is derived from an EMBL/GenBank/DDBJ whole genome shotgun (WGS) entry which is preliminary data.</text>
</comment>
<reference evidence="1 2" key="1">
    <citation type="journal article" date="2022" name="Allergy">
        <title>Genome assembly and annotation of Periplaneta americana reveal a comprehensive cockroach allergen profile.</title>
        <authorList>
            <person name="Wang L."/>
            <person name="Xiong Q."/>
            <person name="Saelim N."/>
            <person name="Wang L."/>
            <person name="Nong W."/>
            <person name="Wan A.T."/>
            <person name="Shi M."/>
            <person name="Liu X."/>
            <person name="Cao Q."/>
            <person name="Hui J.H.L."/>
            <person name="Sookrung N."/>
            <person name="Leung T.F."/>
            <person name="Tungtrongchitr A."/>
            <person name="Tsui S.K.W."/>
        </authorList>
    </citation>
    <scope>NUCLEOTIDE SEQUENCE [LARGE SCALE GENOMIC DNA]</scope>
    <source>
        <strain evidence="1">PWHHKU_190912</strain>
    </source>
</reference>
<dbReference type="EMBL" id="JAJSOF020000021">
    <property type="protein sequence ID" value="KAJ4437692.1"/>
    <property type="molecule type" value="Genomic_DNA"/>
</dbReference>
<protein>
    <recommendedName>
        <fullName evidence="3">Transposase</fullName>
    </recommendedName>
</protein>
<dbReference type="PANTHER" id="PTHR47326">
    <property type="entry name" value="TRANSPOSABLE ELEMENT TC3 TRANSPOSASE-LIKE PROTEIN"/>
    <property type="match status" value="1"/>
</dbReference>
<organism evidence="1 2">
    <name type="scientific">Periplaneta americana</name>
    <name type="common">American cockroach</name>
    <name type="synonym">Blatta americana</name>
    <dbReference type="NCBI Taxonomy" id="6978"/>
    <lineage>
        <taxon>Eukaryota</taxon>
        <taxon>Metazoa</taxon>
        <taxon>Ecdysozoa</taxon>
        <taxon>Arthropoda</taxon>
        <taxon>Hexapoda</taxon>
        <taxon>Insecta</taxon>
        <taxon>Pterygota</taxon>
        <taxon>Neoptera</taxon>
        <taxon>Polyneoptera</taxon>
        <taxon>Dictyoptera</taxon>
        <taxon>Blattodea</taxon>
        <taxon>Blattoidea</taxon>
        <taxon>Blattidae</taxon>
        <taxon>Blattinae</taxon>
        <taxon>Periplaneta</taxon>
    </lineage>
</organism>
<evidence type="ECO:0000313" key="2">
    <source>
        <dbReference type="Proteomes" id="UP001148838"/>
    </source>
</evidence>
<dbReference type="Gene3D" id="3.30.420.10">
    <property type="entry name" value="Ribonuclease H-like superfamily/Ribonuclease H"/>
    <property type="match status" value="1"/>
</dbReference>
<evidence type="ECO:0008006" key="3">
    <source>
        <dbReference type="Google" id="ProtNLM"/>
    </source>
</evidence>